<gene>
    <name evidence="2" type="ORF">ACFQS3_02480</name>
</gene>
<sequence length="59" mass="6728">MTKPEFTDEERAEIAAAVSQIKTHVDIRRSDAKPGRDTSELDKRSKTQESILKKLRGEE</sequence>
<evidence type="ECO:0000256" key="1">
    <source>
        <dbReference type="SAM" id="MobiDB-lite"/>
    </source>
</evidence>
<keyword evidence="3" id="KW-1185">Reference proteome</keyword>
<accession>A0ABW2D1A7</accession>
<evidence type="ECO:0000313" key="3">
    <source>
        <dbReference type="Proteomes" id="UP001596470"/>
    </source>
</evidence>
<organism evidence="2 3">
    <name type="scientific">Glycomyces mayteni</name>
    <dbReference type="NCBI Taxonomy" id="543887"/>
    <lineage>
        <taxon>Bacteria</taxon>
        <taxon>Bacillati</taxon>
        <taxon>Actinomycetota</taxon>
        <taxon>Actinomycetes</taxon>
        <taxon>Glycomycetales</taxon>
        <taxon>Glycomycetaceae</taxon>
        <taxon>Glycomyces</taxon>
    </lineage>
</organism>
<evidence type="ECO:0000313" key="2">
    <source>
        <dbReference type="EMBL" id="MFC6956055.1"/>
    </source>
</evidence>
<protein>
    <submittedName>
        <fullName evidence="2">Uncharacterized protein</fullName>
    </submittedName>
</protein>
<dbReference type="Proteomes" id="UP001596470">
    <property type="component" value="Unassembled WGS sequence"/>
</dbReference>
<dbReference type="EMBL" id="JBHSYS010000001">
    <property type="protein sequence ID" value="MFC6956055.1"/>
    <property type="molecule type" value="Genomic_DNA"/>
</dbReference>
<proteinExistence type="predicted"/>
<reference evidence="3" key="1">
    <citation type="journal article" date="2019" name="Int. J. Syst. Evol. Microbiol.">
        <title>The Global Catalogue of Microorganisms (GCM) 10K type strain sequencing project: providing services to taxonomists for standard genome sequencing and annotation.</title>
        <authorList>
            <consortium name="The Broad Institute Genomics Platform"/>
            <consortium name="The Broad Institute Genome Sequencing Center for Infectious Disease"/>
            <person name="Wu L."/>
            <person name="Ma J."/>
        </authorList>
    </citation>
    <scope>NUCLEOTIDE SEQUENCE [LARGE SCALE GENOMIC DNA]</scope>
    <source>
        <strain evidence="3">KACC 12634</strain>
    </source>
</reference>
<comment type="caution">
    <text evidence="2">The sequence shown here is derived from an EMBL/GenBank/DDBJ whole genome shotgun (WGS) entry which is preliminary data.</text>
</comment>
<feature type="region of interest" description="Disordered" evidence="1">
    <location>
        <begin position="25"/>
        <end position="59"/>
    </location>
</feature>
<dbReference type="RefSeq" id="WP_382353361.1">
    <property type="nucleotide sequence ID" value="NZ_JBHMBP010000004.1"/>
</dbReference>
<name>A0ABW2D1A7_9ACTN</name>